<organism evidence="1 2">
    <name type="scientific">Faecalibacterium langellae</name>
    <dbReference type="NCBI Taxonomy" id="3435293"/>
    <lineage>
        <taxon>Bacteria</taxon>
        <taxon>Bacillati</taxon>
        <taxon>Bacillota</taxon>
        <taxon>Clostridia</taxon>
        <taxon>Eubacteriales</taxon>
        <taxon>Oscillospiraceae</taxon>
        <taxon>Faecalibacterium</taxon>
    </lineage>
</organism>
<reference evidence="1 2" key="1">
    <citation type="journal article" date="2017" name="Front. Microbiol.">
        <title>New Insights into the Diversity of the Genus Faecalibacterium.</title>
        <authorList>
            <person name="Benevides L."/>
            <person name="Burman S."/>
            <person name="Martin R."/>
            <person name="Robert V."/>
            <person name="Thomas M."/>
            <person name="Miquel S."/>
            <person name="Chain F."/>
            <person name="Sokol H."/>
            <person name="Bermudez-Humaran L.G."/>
            <person name="Morrison M."/>
            <person name="Langella P."/>
            <person name="Azevedo V.A."/>
            <person name="Chatel J.M."/>
            <person name="Soares S."/>
        </authorList>
    </citation>
    <scope>NUCLEOTIDE SEQUENCE [LARGE SCALE GENOMIC DNA]</scope>
    <source>
        <strain evidence="2">CNCM I-4540</strain>
    </source>
</reference>
<sequence length="189" mass="20349">MPNDIDHNASAQRRTSKLLAAMGIFVALGIIAYIILTLLVNRSVPANPDTHYTGTNGVSVYYDSSIWKVCQMTEDSTLGTVLELATADSADGEDYEAVLLQRGTADSYADFIDASEKDLKQAYGVIKPRKVNLTVDGAEVEAVRCDIQAYYAVLATITYPSGDVVYVSGLTKLASINDIVNLVESVTLS</sequence>
<accession>A0A2A6ZB92</accession>
<gene>
    <name evidence="1" type="ORF">CGS46_05910</name>
</gene>
<dbReference type="RefSeq" id="WP_005938154.1">
    <property type="nucleotide sequence ID" value="NZ_NMTU01000025.1"/>
</dbReference>
<proteinExistence type="predicted"/>
<keyword evidence="2" id="KW-1185">Reference proteome</keyword>
<evidence type="ECO:0000313" key="1">
    <source>
        <dbReference type="EMBL" id="PDX58642.1"/>
    </source>
</evidence>
<dbReference type="EMBL" id="NMTQ01000022">
    <property type="protein sequence ID" value="PDX58642.1"/>
    <property type="molecule type" value="Genomic_DNA"/>
</dbReference>
<comment type="caution">
    <text evidence="1">The sequence shown here is derived from an EMBL/GenBank/DDBJ whole genome shotgun (WGS) entry which is preliminary data.</text>
</comment>
<name>A0A2A6ZB92_9FIRM</name>
<dbReference type="AlphaFoldDB" id="A0A2A6ZB92"/>
<protein>
    <submittedName>
        <fullName evidence="1">Uncharacterized protein</fullName>
    </submittedName>
</protein>
<evidence type="ECO:0000313" key="2">
    <source>
        <dbReference type="Proteomes" id="UP000220752"/>
    </source>
</evidence>
<dbReference type="Proteomes" id="UP000220752">
    <property type="component" value="Unassembled WGS sequence"/>
</dbReference>